<dbReference type="GO" id="GO:0032259">
    <property type="term" value="P:methylation"/>
    <property type="evidence" value="ECO:0007669"/>
    <property type="project" value="UniProtKB-KW"/>
</dbReference>
<keyword evidence="10" id="KW-1185">Reference proteome</keyword>
<dbReference type="GeneID" id="18915777"/>
<keyword evidence="3" id="KW-0949">S-adenosyl-L-methionine</keyword>
<name>K5VXT2_PHACS</name>
<dbReference type="InterPro" id="IPR001214">
    <property type="entry name" value="SET_dom"/>
</dbReference>
<keyword evidence="5" id="KW-0804">Transcription</keyword>
<dbReference type="InterPro" id="IPR045318">
    <property type="entry name" value="EZH1/2-like"/>
</dbReference>
<gene>
    <name evidence="9" type="ORF">PHACADRAFT_253450</name>
</gene>
<dbReference type="AlphaFoldDB" id="K5VXT2"/>
<dbReference type="InParanoid" id="K5VXT2"/>
<dbReference type="PANTHER" id="PTHR45747:SF4">
    <property type="entry name" value="HISTONE-LYSINE N-METHYLTRANSFERASE E(Z)"/>
    <property type="match status" value="1"/>
</dbReference>
<dbReference type="PANTHER" id="PTHR45747">
    <property type="entry name" value="HISTONE-LYSINE N-METHYLTRANSFERASE E(Z)"/>
    <property type="match status" value="1"/>
</dbReference>
<dbReference type="Pfam" id="PF00856">
    <property type="entry name" value="SET"/>
    <property type="match status" value="1"/>
</dbReference>
<dbReference type="GO" id="GO:0046976">
    <property type="term" value="F:histone H3K27 methyltransferase activity"/>
    <property type="evidence" value="ECO:0007669"/>
    <property type="project" value="TreeGrafter"/>
</dbReference>
<evidence type="ECO:0000256" key="2">
    <source>
        <dbReference type="ARBA" id="ARBA00022679"/>
    </source>
</evidence>
<keyword evidence="2" id="KW-0808">Transferase</keyword>
<evidence type="ECO:0000256" key="6">
    <source>
        <dbReference type="SAM" id="MobiDB-lite"/>
    </source>
</evidence>
<evidence type="ECO:0000256" key="4">
    <source>
        <dbReference type="ARBA" id="ARBA00023015"/>
    </source>
</evidence>
<dbReference type="PROSITE" id="PS50280">
    <property type="entry name" value="SET"/>
    <property type="match status" value="1"/>
</dbReference>
<reference evidence="9 10" key="1">
    <citation type="journal article" date="2012" name="BMC Genomics">
        <title>Comparative genomics of the white-rot fungi, Phanerochaete carnosa and P. chrysosporium, to elucidate the genetic basis of the distinct wood types they colonize.</title>
        <authorList>
            <person name="Suzuki H."/>
            <person name="MacDonald J."/>
            <person name="Syed K."/>
            <person name="Salamov A."/>
            <person name="Hori C."/>
            <person name="Aerts A."/>
            <person name="Henrissat B."/>
            <person name="Wiebenga A."/>
            <person name="vanKuyk P.A."/>
            <person name="Barry K."/>
            <person name="Lindquist E."/>
            <person name="LaButti K."/>
            <person name="Lapidus A."/>
            <person name="Lucas S."/>
            <person name="Coutinho P."/>
            <person name="Gong Y."/>
            <person name="Samejima M."/>
            <person name="Mahadevan R."/>
            <person name="Abou-Zaid M."/>
            <person name="de Vries R.P."/>
            <person name="Igarashi K."/>
            <person name="Yadav J.S."/>
            <person name="Grigoriev I.V."/>
            <person name="Master E.R."/>
        </authorList>
    </citation>
    <scope>NUCLEOTIDE SEQUENCE [LARGE SCALE GENOMIC DNA]</scope>
    <source>
        <strain evidence="9 10">HHB-10118-sp</strain>
    </source>
</reference>
<dbReference type="SMART" id="SM00317">
    <property type="entry name" value="SET"/>
    <property type="match status" value="1"/>
</dbReference>
<dbReference type="Gene3D" id="2.170.270.10">
    <property type="entry name" value="SET domain"/>
    <property type="match status" value="1"/>
</dbReference>
<protein>
    <recommendedName>
        <fullName evidence="11">SET domain-containing protein</fullName>
    </recommendedName>
</protein>
<evidence type="ECO:0000259" key="7">
    <source>
        <dbReference type="PROSITE" id="PS50280"/>
    </source>
</evidence>
<feature type="domain" description="CXC" evidence="8">
    <location>
        <begin position="35"/>
        <end position="165"/>
    </location>
</feature>
<dbReference type="KEGG" id="pco:PHACADRAFT_253450"/>
<dbReference type="RefSeq" id="XP_007394223.1">
    <property type="nucleotide sequence ID" value="XM_007394161.1"/>
</dbReference>
<evidence type="ECO:0000256" key="5">
    <source>
        <dbReference type="ARBA" id="ARBA00023163"/>
    </source>
</evidence>
<dbReference type="GO" id="GO:0031507">
    <property type="term" value="P:heterochromatin formation"/>
    <property type="evidence" value="ECO:0007669"/>
    <property type="project" value="TreeGrafter"/>
</dbReference>
<feature type="region of interest" description="Disordered" evidence="6">
    <location>
        <begin position="295"/>
        <end position="317"/>
    </location>
</feature>
<dbReference type="Proteomes" id="UP000008370">
    <property type="component" value="Unassembled WGS sequence"/>
</dbReference>
<proteinExistence type="predicted"/>
<sequence>MQYRCYEVHSQRLEYHRRARDRLLFKERSEPASSYIPHAHSKDASSNGVNNHNVLKHFEPCSHAGPCGGAAGGCTCRDSDSHCERSCCCTADCPRRFSGCDCARLQLKMRKQPHPEECYEPEPDLCISHECPCVKNGRECDPELCDCLHYTCSDEDVECKNADLRRERGKQLRVGPSVFGLGVFLEEHVQRGELICEYVGELTYDATTETRGLLAQHRGRAYVFKLNNTFDVDASYAGNIARFINHAPSRRANCTTIIMNVSSDQRIGLYAKKSMVSGTELTIDYGDDFFTTETKASSVSSRTTEKSRSSTESASTR</sequence>
<dbReference type="InterPro" id="IPR026489">
    <property type="entry name" value="CXC_dom"/>
</dbReference>
<dbReference type="GO" id="GO:0003682">
    <property type="term" value="F:chromatin binding"/>
    <property type="evidence" value="ECO:0007669"/>
    <property type="project" value="TreeGrafter"/>
</dbReference>
<dbReference type="InterPro" id="IPR046341">
    <property type="entry name" value="SET_dom_sf"/>
</dbReference>
<dbReference type="GO" id="GO:0035098">
    <property type="term" value="C:ESC/E(Z) complex"/>
    <property type="evidence" value="ECO:0007669"/>
    <property type="project" value="TreeGrafter"/>
</dbReference>
<accession>K5VXT2</accession>
<evidence type="ECO:0000256" key="1">
    <source>
        <dbReference type="ARBA" id="ARBA00022603"/>
    </source>
</evidence>
<keyword evidence="1" id="KW-0489">Methyltransferase</keyword>
<organism evidence="9 10">
    <name type="scientific">Phanerochaete carnosa (strain HHB-10118-sp)</name>
    <name type="common">White-rot fungus</name>
    <name type="synonym">Peniophora carnosa</name>
    <dbReference type="NCBI Taxonomy" id="650164"/>
    <lineage>
        <taxon>Eukaryota</taxon>
        <taxon>Fungi</taxon>
        <taxon>Dikarya</taxon>
        <taxon>Basidiomycota</taxon>
        <taxon>Agaricomycotina</taxon>
        <taxon>Agaricomycetes</taxon>
        <taxon>Polyporales</taxon>
        <taxon>Phanerochaetaceae</taxon>
        <taxon>Phanerochaete</taxon>
    </lineage>
</organism>
<dbReference type="OrthoDB" id="6141102at2759"/>
<keyword evidence="4" id="KW-0805">Transcription regulation</keyword>
<dbReference type="SUPFAM" id="SSF82199">
    <property type="entry name" value="SET domain"/>
    <property type="match status" value="1"/>
</dbReference>
<evidence type="ECO:0000313" key="10">
    <source>
        <dbReference type="Proteomes" id="UP000008370"/>
    </source>
</evidence>
<evidence type="ECO:0000259" key="8">
    <source>
        <dbReference type="PROSITE" id="PS51633"/>
    </source>
</evidence>
<dbReference type="PROSITE" id="PS51633">
    <property type="entry name" value="CXC"/>
    <property type="match status" value="1"/>
</dbReference>
<evidence type="ECO:0000256" key="3">
    <source>
        <dbReference type="ARBA" id="ARBA00022691"/>
    </source>
</evidence>
<dbReference type="STRING" id="650164.K5VXT2"/>
<dbReference type="HOGENOM" id="CLU_877455_0_0_1"/>
<feature type="domain" description="SET" evidence="7">
    <location>
        <begin position="170"/>
        <end position="286"/>
    </location>
</feature>
<evidence type="ECO:0000313" key="9">
    <source>
        <dbReference type="EMBL" id="EKM56373.1"/>
    </source>
</evidence>
<dbReference type="EMBL" id="JH930471">
    <property type="protein sequence ID" value="EKM56373.1"/>
    <property type="molecule type" value="Genomic_DNA"/>
</dbReference>
<evidence type="ECO:0008006" key="11">
    <source>
        <dbReference type="Google" id="ProtNLM"/>
    </source>
</evidence>